<keyword evidence="3" id="KW-0455">Luminescence</keyword>
<protein>
    <submittedName>
        <fullName evidence="7">Calumenin-B isoform X2</fullName>
    </submittedName>
</protein>
<keyword evidence="6" id="KW-1185">Reference proteome</keyword>
<dbReference type="GeneID" id="100198810"/>
<dbReference type="InterPro" id="IPR018247">
    <property type="entry name" value="EF_Hand_1_Ca_BS"/>
</dbReference>
<dbReference type="Gene3D" id="1.10.238.10">
    <property type="entry name" value="EF-hand"/>
    <property type="match status" value="3"/>
</dbReference>
<feature type="domain" description="EF-hand" evidence="5">
    <location>
        <begin position="208"/>
        <end position="244"/>
    </location>
</feature>
<comment type="similarity">
    <text evidence="1">Belongs to the aequorin family.</text>
</comment>
<organism evidence="6 7">
    <name type="scientific">Hydra vulgaris</name>
    <name type="common">Hydra</name>
    <name type="synonym">Hydra attenuata</name>
    <dbReference type="NCBI Taxonomy" id="6087"/>
    <lineage>
        <taxon>Eukaryota</taxon>
        <taxon>Metazoa</taxon>
        <taxon>Cnidaria</taxon>
        <taxon>Hydrozoa</taxon>
        <taxon>Hydroidolina</taxon>
        <taxon>Anthoathecata</taxon>
        <taxon>Aplanulata</taxon>
        <taxon>Hydridae</taxon>
        <taxon>Hydra</taxon>
    </lineage>
</organism>
<dbReference type="PANTHER" id="PTHR10827:SF52">
    <property type="entry name" value="IP16409P"/>
    <property type="match status" value="1"/>
</dbReference>
<sequence>MVTVISFTIQLYLSVSFFLYLNLIEAYNRESDHEAFLGAFKKEYDNLSSEESKRRLRLLLPHIDINKDQYITNEELKIWVQDKYESLVDISLNDAVFHEVDHNFNSKIDWDEYQWGKNRINNNANDSLTAIMKEHLSEFISRDKLRWEHADLDKDNQLNEEEYAMFQSPKKYAHMITIVALEEIKEYDLDKDGKLSLEEFIASIHMPNMRAYYEKQFRELYDQDGDGKLDHYEVIKWMTPEVYDKAELEAKHLIDLADDNEDGKLTVKEILSHYFVFVGSKATKMGQLLHEEF</sequence>
<dbReference type="Proteomes" id="UP001652625">
    <property type="component" value="Chromosome 02"/>
</dbReference>
<keyword evidence="4" id="KW-0599">Photoprotein</keyword>
<dbReference type="SUPFAM" id="SSF47473">
    <property type="entry name" value="EF-hand"/>
    <property type="match status" value="2"/>
</dbReference>
<dbReference type="PROSITE" id="PS00018">
    <property type="entry name" value="EF_HAND_1"/>
    <property type="match status" value="4"/>
</dbReference>
<evidence type="ECO:0000259" key="5">
    <source>
        <dbReference type="PROSITE" id="PS50222"/>
    </source>
</evidence>
<evidence type="ECO:0000256" key="1">
    <source>
        <dbReference type="ARBA" id="ARBA00007828"/>
    </source>
</evidence>
<dbReference type="InterPro" id="IPR011992">
    <property type="entry name" value="EF-hand-dom_pair"/>
</dbReference>
<dbReference type="SMART" id="SM00054">
    <property type="entry name" value="EFh"/>
    <property type="match status" value="4"/>
</dbReference>
<accession>A0ABM4BEL3</accession>
<proteinExistence type="inferred from homology"/>
<feature type="domain" description="EF-hand" evidence="5">
    <location>
        <begin position="51"/>
        <end position="86"/>
    </location>
</feature>
<evidence type="ECO:0000256" key="2">
    <source>
        <dbReference type="ARBA" id="ARBA00022837"/>
    </source>
</evidence>
<dbReference type="PANTHER" id="PTHR10827">
    <property type="entry name" value="RETICULOCALBIN"/>
    <property type="match status" value="1"/>
</dbReference>
<keyword evidence="2" id="KW-0106">Calcium</keyword>
<name>A0ABM4BEL3_HYDVU</name>
<dbReference type="RefSeq" id="XP_065647409.1">
    <property type="nucleotide sequence ID" value="XM_065791337.1"/>
</dbReference>
<evidence type="ECO:0000313" key="6">
    <source>
        <dbReference type="Proteomes" id="UP001652625"/>
    </source>
</evidence>
<dbReference type="Pfam" id="PF13202">
    <property type="entry name" value="EF-hand_5"/>
    <property type="match status" value="1"/>
</dbReference>
<evidence type="ECO:0000256" key="3">
    <source>
        <dbReference type="ARBA" id="ARBA00023223"/>
    </source>
</evidence>
<evidence type="ECO:0000313" key="7">
    <source>
        <dbReference type="RefSeq" id="XP_065647409.1"/>
    </source>
</evidence>
<reference evidence="7" key="2">
    <citation type="submission" date="2025-08" db="UniProtKB">
        <authorList>
            <consortium name="RefSeq"/>
        </authorList>
    </citation>
    <scope>IDENTIFICATION</scope>
</reference>
<evidence type="ECO:0000256" key="4">
    <source>
        <dbReference type="ARBA" id="ARBA00023262"/>
    </source>
</evidence>
<dbReference type="PROSITE" id="PS50222">
    <property type="entry name" value="EF_HAND_2"/>
    <property type="match status" value="3"/>
</dbReference>
<reference evidence="6" key="1">
    <citation type="submission" date="2025-05" db="UniProtKB">
        <authorList>
            <consortium name="RefSeq"/>
        </authorList>
    </citation>
    <scope>NUCLEOTIDE SEQUENCE [LARGE SCALE GENOMIC DNA]</scope>
</reference>
<gene>
    <name evidence="7" type="primary">LOC100198810</name>
</gene>
<dbReference type="InterPro" id="IPR002048">
    <property type="entry name" value="EF_hand_dom"/>
</dbReference>
<feature type="domain" description="EF-hand" evidence="5">
    <location>
        <begin position="245"/>
        <end position="280"/>
    </location>
</feature>